<accession>A0AAW7XNU0</accession>
<dbReference type="GeneID" id="89455062"/>
<dbReference type="EMBL" id="JAUOPG010000011">
    <property type="protein sequence ID" value="MDO6454969.1"/>
    <property type="molecule type" value="Genomic_DNA"/>
</dbReference>
<dbReference type="Proteomes" id="UP001169862">
    <property type="component" value="Unassembled WGS sequence"/>
</dbReference>
<name>A0AAW7XNU0_9GAMM</name>
<protein>
    <submittedName>
        <fullName evidence="1">Uncharacterized protein</fullName>
    </submittedName>
</protein>
<comment type="caution">
    <text evidence="1">The sequence shown here is derived from an EMBL/GenBank/DDBJ whole genome shotgun (WGS) entry which is preliminary data.</text>
</comment>
<gene>
    <name evidence="1" type="ORF">Q4490_15470</name>
    <name evidence="2" type="ORF">Q8W30_13585</name>
</gene>
<dbReference type="AlphaFoldDB" id="A0AAW7XNU0"/>
<organism evidence="1 3">
    <name type="scientific">Neptunomonas phycophila</name>
    <dbReference type="NCBI Taxonomy" id="1572645"/>
    <lineage>
        <taxon>Bacteria</taxon>
        <taxon>Pseudomonadati</taxon>
        <taxon>Pseudomonadota</taxon>
        <taxon>Gammaproteobacteria</taxon>
        <taxon>Oceanospirillales</taxon>
        <taxon>Oceanospirillaceae</taxon>
        <taxon>Neptunomonas</taxon>
    </lineage>
</organism>
<dbReference type="RefSeq" id="WP_075171157.1">
    <property type="nucleotide sequence ID" value="NZ_CAXHZV010000008.1"/>
</dbReference>
<dbReference type="EMBL" id="JAUYVO010000009">
    <property type="protein sequence ID" value="MDP2523603.1"/>
    <property type="molecule type" value="Genomic_DNA"/>
</dbReference>
<reference evidence="1" key="1">
    <citation type="submission" date="2023-07" db="EMBL/GenBank/DDBJ databases">
        <title>Genome content predicts the carbon catabolic preferences of heterotrophic bacteria.</title>
        <authorList>
            <person name="Gralka M."/>
        </authorList>
    </citation>
    <scope>NUCLEOTIDE SEQUENCE</scope>
    <source>
        <strain evidence="2">5G01</strain>
        <strain evidence="1">I2M16</strain>
    </source>
</reference>
<sequence length="100" mass="11011">MTNLDLQKPLETMKTLMALQASTMNKSVELQKASGEQLASFFKTEMEKAKDLKTPEDMVKFNVAANQGLFDLMKAQGEAFTALATSASQTAMDEMQKLAK</sequence>
<evidence type="ECO:0000313" key="4">
    <source>
        <dbReference type="Proteomes" id="UP001177341"/>
    </source>
</evidence>
<evidence type="ECO:0000313" key="1">
    <source>
        <dbReference type="EMBL" id="MDO6454969.1"/>
    </source>
</evidence>
<evidence type="ECO:0000313" key="2">
    <source>
        <dbReference type="EMBL" id="MDP2523603.1"/>
    </source>
</evidence>
<dbReference type="Proteomes" id="UP001177341">
    <property type="component" value="Unassembled WGS sequence"/>
</dbReference>
<evidence type="ECO:0000313" key="3">
    <source>
        <dbReference type="Proteomes" id="UP001169862"/>
    </source>
</evidence>
<proteinExistence type="predicted"/>
<keyword evidence="4" id="KW-1185">Reference proteome</keyword>